<sequence>MKSLLYCLALSCSFIAVSPEVHAQQKASIGCIDGAIRQQAQEMKDHYLKQGFEVFRDAMISMSSQEPYPVIVQLQKGMFYQVIFVGNALDSKLKMELLDGHDNKLDEKTAERNREQPNYISYSFTPEQSDTYMFLLMQKLKNKDMCGSFTILQLKSDKKNATVTPYQGEPAK</sequence>
<name>A0A2W2B255_9BACT</name>
<gene>
    <name evidence="2" type="ORF">DN068_03590</name>
</gene>
<dbReference type="Proteomes" id="UP000248745">
    <property type="component" value="Unassembled WGS sequence"/>
</dbReference>
<keyword evidence="1" id="KW-0732">Signal</keyword>
<proteinExistence type="predicted"/>
<evidence type="ECO:0000256" key="1">
    <source>
        <dbReference type="SAM" id="SignalP"/>
    </source>
</evidence>
<accession>A0A2W2B255</accession>
<reference evidence="2 3" key="1">
    <citation type="submission" date="2018-06" db="EMBL/GenBank/DDBJ databases">
        <title>Mucibacter soli gen. nov., sp. nov., a new member of the family Chitinophagaceae producing mucin.</title>
        <authorList>
            <person name="Kim M.-K."/>
            <person name="Park S."/>
            <person name="Kim T.-S."/>
            <person name="Joung Y."/>
            <person name="Han J.-H."/>
            <person name="Kim S.B."/>
        </authorList>
    </citation>
    <scope>NUCLEOTIDE SEQUENCE [LARGE SCALE GENOMIC DNA]</scope>
    <source>
        <strain evidence="2 3">R1-15</strain>
    </source>
</reference>
<evidence type="ECO:0000313" key="2">
    <source>
        <dbReference type="EMBL" id="PZF74108.1"/>
    </source>
</evidence>
<dbReference type="EMBL" id="QKTW01000006">
    <property type="protein sequence ID" value="PZF74108.1"/>
    <property type="molecule type" value="Genomic_DNA"/>
</dbReference>
<dbReference type="RefSeq" id="WP_110997525.1">
    <property type="nucleotide sequence ID" value="NZ_QKTW01000006.1"/>
</dbReference>
<keyword evidence="3" id="KW-1185">Reference proteome</keyword>
<protein>
    <recommendedName>
        <fullName evidence="4">DUF4252 domain-containing protein</fullName>
    </recommendedName>
</protein>
<dbReference type="OrthoDB" id="659539at2"/>
<dbReference type="AlphaFoldDB" id="A0A2W2B255"/>
<evidence type="ECO:0008006" key="4">
    <source>
        <dbReference type="Google" id="ProtNLM"/>
    </source>
</evidence>
<comment type="caution">
    <text evidence="2">The sequence shown here is derived from an EMBL/GenBank/DDBJ whole genome shotgun (WGS) entry which is preliminary data.</text>
</comment>
<evidence type="ECO:0000313" key="3">
    <source>
        <dbReference type="Proteomes" id="UP000248745"/>
    </source>
</evidence>
<feature type="signal peptide" evidence="1">
    <location>
        <begin position="1"/>
        <end position="23"/>
    </location>
</feature>
<organism evidence="2 3">
    <name type="scientific">Taibaiella soli</name>
    <dbReference type="NCBI Taxonomy" id="1649169"/>
    <lineage>
        <taxon>Bacteria</taxon>
        <taxon>Pseudomonadati</taxon>
        <taxon>Bacteroidota</taxon>
        <taxon>Chitinophagia</taxon>
        <taxon>Chitinophagales</taxon>
        <taxon>Chitinophagaceae</taxon>
        <taxon>Taibaiella</taxon>
    </lineage>
</organism>
<feature type="chain" id="PRO_5016066197" description="DUF4252 domain-containing protein" evidence="1">
    <location>
        <begin position="24"/>
        <end position="172"/>
    </location>
</feature>